<dbReference type="GO" id="GO:0071949">
    <property type="term" value="F:FAD binding"/>
    <property type="evidence" value="ECO:0007669"/>
    <property type="project" value="InterPro"/>
</dbReference>
<evidence type="ECO:0000256" key="3">
    <source>
        <dbReference type="ARBA" id="ARBA00022630"/>
    </source>
</evidence>
<keyword evidence="9" id="KW-1185">Reference proteome</keyword>
<evidence type="ECO:0000256" key="5">
    <source>
        <dbReference type="ARBA" id="ARBA00023002"/>
    </source>
</evidence>
<name>A0A9P6TI29_9BASI</name>
<sequence>MWLLFLTISCALSLSSINADTASLRAKFSELKLVALFPGDSSYNKSAAPFNRRFTFNPAAIVFLNDTQAVADSVKLAAGENLPVSARSGEHSYAAYGLGGKDGALVVDLSRLNTVSVDRSTGTAHIGSRNRLGDLAIGLNAQAKRAIPHGICGFVGIGGHAAFGGLQELNAPWPLSSSGFDFTSEHQTFYAKSITTPGGSGLPISNASIQAFSEYVNWFVEFELYGGANSAVTAVPKDATAFCTKINLLYTYSLNDVPLFPEAGFIFLDQTVASIVDNNASNWAYGAYSNHVDDRLSADQWNYQRLTQVKSKYDPTNVFSFPQSITE</sequence>
<keyword evidence="3" id="KW-0285">Flavoprotein</keyword>
<comment type="caution">
    <text evidence="8">The sequence shown here is derived from an EMBL/GenBank/DDBJ whole genome shotgun (WGS) entry which is preliminary data.</text>
</comment>
<reference evidence="8" key="1">
    <citation type="submission" date="2013-11" db="EMBL/GenBank/DDBJ databases">
        <title>Genome sequence of the fusiform rust pathogen reveals effectors for host alternation and coevolution with pine.</title>
        <authorList>
            <consortium name="DOE Joint Genome Institute"/>
            <person name="Smith K."/>
            <person name="Pendleton A."/>
            <person name="Kubisiak T."/>
            <person name="Anderson C."/>
            <person name="Salamov A."/>
            <person name="Aerts A."/>
            <person name="Riley R."/>
            <person name="Clum A."/>
            <person name="Lindquist E."/>
            <person name="Ence D."/>
            <person name="Campbell M."/>
            <person name="Kronenberg Z."/>
            <person name="Feau N."/>
            <person name="Dhillon B."/>
            <person name="Hamelin R."/>
            <person name="Burleigh J."/>
            <person name="Smith J."/>
            <person name="Yandell M."/>
            <person name="Nelson C."/>
            <person name="Grigoriev I."/>
            <person name="Davis J."/>
        </authorList>
    </citation>
    <scope>NUCLEOTIDE SEQUENCE</scope>
    <source>
        <strain evidence="8">G11</strain>
    </source>
</reference>
<evidence type="ECO:0000256" key="2">
    <source>
        <dbReference type="ARBA" id="ARBA00005466"/>
    </source>
</evidence>
<dbReference type="SUPFAM" id="SSF56176">
    <property type="entry name" value="FAD-binding/transporter-associated domain-like"/>
    <property type="match status" value="1"/>
</dbReference>
<dbReference type="InterPro" id="IPR050416">
    <property type="entry name" value="FAD-linked_Oxidoreductase"/>
</dbReference>
<dbReference type="PROSITE" id="PS51387">
    <property type="entry name" value="FAD_PCMH"/>
    <property type="match status" value="1"/>
</dbReference>
<dbReference type="Proteomes" id="UP000886653">
    <property type="component" value="Unassembled WGS sequence"/>
</dbReference>
<dbReference type="InterPro" id="IPR012951">
    <property type="entry name" value="BBE"/>
</dbReference>
<evidence type="ECO:0000313" key="9">
    <source>
        <dbReference type="Proteomes" id="UP000886653"/>
    </source>
</evidence>
<evidence type="ECO:0000259" key="7">
    <source>
        <dbReference type="PROSITE" id="PS51387"/>
    </source>
</evidence>
<dbReference type="InterPro" id="IPR016169">
    <property type="entry name" value="FAD-bd_PCMH_sub2"/>
</dbReference>
<keyword evidence="4" id="KW-0274">FAD</keyword>
<dbReference type="Pfam" id="PF08031">
    <property type="entry name" value="BBE"/>
    <property type="match status" value="1"/>
</dbReference>
<dbReference type="InterPro" id="IPR036318">
    <property type="entry name" value="FAD-bd_PCMH-like_sf"/>
</dbReference>
<evidence type="ECO:0000313" key="8">
    <source>
        <dbReference type="EMBL" id="KAG0152335.1"/>
    </source>
</evidence>
<comment type="similarity">
    <text evidence="2">Belongs to the oxygen-dependent FAD-linked oxidoreductase family.</text>
</comment>
<protein>
    <recommendedName>
        <fullName evidence="7">FAD-binding PCMH-type domain-containing protein</fullName>
    </recommendedName>
</protein>
<dbReference type="OrthoDB" id="407275at2759"/>
<feature type="chain" id="PRO_5040238787" description="FAD-binding PCMH-type domain-containing protein" evidence="6">
    <location>
        <begin position="20"/>
        <end position="327"/>
    </location>
</feature>
<proteinExistence type="inferred from homology"/>
<dbReference type="PANTHER" id="PTHR42973:SF39">
    <property type="entry name" value="FAD-BINDING PCMH-TYPE DOMAIN-CONTAINING PROTEIN"/>
    <property type="match status" value="1"/>
</dbReference>
<evidence type="ECO:0000256" key="6">
    <source>
        <dbReference type="SAM" id="SignalP"/>
    </source>
</evidence>
<keyword evidence="5" id="KW-0560">Oxidoreductase</keyword>
<feature type="domain" description="FAD-binding PCMH-type" evidence="7">
    <location>
        <begin position="54"/>
        <end position="242"/>
    </location>
</feature>
<dbReference type="PANTHER" id="PTHR42973">
    <property type="entry name" value="BINDING OXIDOREDUCTASE, PUTATIVE (AFU_ORTHOLOGUE AFUA_1G17690)-RELATED"/>
    <property type="match status" value="1"/>
</dbReference>
<dbReference type="InterPro" id="IPR006094">
    <property type="entry name" value="Oxid_FAD_bind_N"/>
</dbReference>
<dbReference type="GO" id="GO:0016491">
    <property type="term" value="F:oxidoreductase activity"/>
    <property type="evidence" value="ECO:0007669"/>
    <property type="project" value="UniProtKB-KW"/>
</dbReference>
<keyword evidence="6" id="KW-0732">Signal</keyword>
<dbReference type="Pfam" id="PF01565">
    <property type="entry name" value="FAD_binding_4"/>
    <property type="match status" value="1"/>
</dbReference>
<evidence type="ECO:0000256" key="4">
    <source>
        <dbReference type="ARBA" id="ARBA00022827"/>
    </source>
</evidence>
<dbReference type="InterPro" id="IPR016166">
    <property type="entry name" value="FAD-bd_PCMH"/>
</dbReference>
<organism evidence="8 9">
    <name type="scientific">Cronartium quercuum f. sp. fusiforme G11</name>
    <dbReference type="NCBI Taxonomy" id="708437"/>
    <lineage>
        <taxon>Eukaryota</taxon>
        <taxon>Fungi</taxon>
        <taxon>Dikarya</taxon>
        <taxon>Basidiomycota</taxon>
        <taxon>Pucciniomycotina</taxon>
        <taxon>Pucciniomycetes</taxon>
        <taxon>Pucciniales</taxon>
        <taxon>Coleosporiaceae</taxon>
        <taxon>Cronartium</taxon>
    </lineage>
</organism>
<feature type="signal peptide" evidence="6">
    <location>
        <begin position="1"/>
        <end position="19"/>
    </location>
</feature>
<gene>
    <name evidence="8" type="ORF">CROQUDRAFT_85406</name>
</gene>
<evidence type="ECO:0000256" key="1">
    <source>
        <dbReference type="ARBA" id="ARBA00001974"/>
    </source>
</evidence>
<dbReference type="EMBL" id="MU167208">
    <property type="protein sequence ID" value="KAG0152335.1"/>
    <property type="molecule type" value="Genomic_DNA"/>
</dbReference>
<dbReference type="AlphaFoldDB" id="A0A9P6TI29"/>
<accession>A0A9P6TI29</accession>
<comment type="cofactor">
    <cofactor evidence="1">
        <name>FAD</name>
        <dbReference type="ChEBI" id="CHEBI:57692"/>
    </cofactor>
</comment>
<dbReference type="Gene3D" id="3.30.465.10">
    <property type="match status" value="2"/>
</dbReference>